<evidence type="ECO:0000313" key="3">
    <source>
        <dbReference type="Proteomes" id="UP000215289"/>
    </source>
</evidence>
<dbReference type="InterPro" id="IPR023213">
    <property type="entry name" value="CAT-like_dom_sf"/>
</dbReference>
<feature type="region of interest" description="Disordered" evidence="1">
    <location>
        <begin position="210"/>
        <end position="229"/>
    </location>
</feature>
<reference evidence="2 3" key="1">
    <citation type="submission" date="2018-08" db="EMBL/GenBank/DDBJ databases">
        <title>Draft genome sequences of two Aspergillus turcosus clinical strains isolated from bronchoalveolar lavage fluid: one azole-susceptible and the other azole-resistant.</title>
        <authorList>
            <person name="Parent-Michaud M."/>
            <person name="Dufresne P.J."/>
            <person name="Fournier E."/>
            <person name="Martineau C."/>
            <person name="Moreira S."/>
            <person name="Perkins V."/>
            <person name="De Repentigny L."/>
            <person name="Dufresne S.F."/>
        </authorList>
    </citation>
    <scope>NUCLEOTIDE SEQUENCE [LARGE SCALE GENOMIC DNA]</scope>
    <source>
        <strain evidence="2">HMR AF 1038</strain>
    </source>
</reference>
<evidence type="ECO:0000256" key="1">
    <source>
        <dbReference type="SAM" id="MobiDB-lite"/>
    </source>
</evidence>
<dbReference type="AlphaFoldDB" id="A0A229WYM8"/>
<dbReference type="InterPro" id="IPR050317">
    <property type="entry name" value="Plant_Fungal_Acyltransferase"/>
</dbReference>
<dbReference type="EMBL" id="NIDN02000215">
    <property type="protein sequence ID" value="RLL94313.1"/>
    <property type="molecule type" value="Genomic_DNA"/>
</dbReference>
<dbReference type="PANTHER" id="PTHR31642:SF294">
    <property type="entry name" value="ACETYLTRANSFERASE MATC1"/>
    <property type="match status" value="1"/>
</dbReference>
<dbReference type="Gene3D" id="3.30.559.10">
    <property type="entry name" value="Chloramphenicol acetyltransferase-like domain"/>
    <property type="match status" value="2"/>
</dbReference>
<protein>
    <submittedName>
        <fullName evidence="2">Uncharacterized protein</fullName>
    </submittedName>
</protein>
<proteinExistence type="predicted"/>
<name>A0A229WYM8_9EURO</name>
<dbReference type="Proteomes" id="UP000215289">
    <property type="component" value="Unassembled WGS sequence"/>
</dbReference>
<gene>
    <name evidence="2" type="ORF">CFD26_103546</name>
</gene>
<dbReference type="OrthoDB" id="21502at2759"/>
<dbReference type="PANTHER" id="PTHR31642">
    <property type="entry name" value="TRICHOTHECENE 3-O-ACETYLTRANSFERASE"/>
    <property type="match status" value="1"/>
</dbReference>
<comment type="caution">
    <text evidence="2">The sequence shown here is derived from an EMBL/GenBank/DDBJ whole genome shotgun (WGS) entry which is preliminary data.</text>
</comment>
<keyword evidence="3" id="KW-1185">Reference proteome</keyword>
<dbReference type="Pfam" id="PF02458">
    <property type="entry name" value="Transferase"/>
    <property type="match status" value="1"/>
</dbReference>
<dbReference type="GO" id="GO:0016747">
    <property type="term" value="F:acyltransferase activity, transferring groups other than amino-acyl groups"/>
    <property type="evidence" value="ECO:0007669"/>
    <property type="project" value="TreeGrafter"/>
</dbReference>
<sequence length="444" mass="49029">MIDPSDTPFHDQNDGQLAIHVPRNDRERPVVRFSHVSYEIPVKEHHLGNQLPQQTGQFPSIQEGCHTFRAFSVPPDLPNNIKHYLTTDEPLLSLRIVSFKDATLVSITFPHAVTDAMGTSSLLQAWSSMLAGSTDQIPPVLGAKEDILASVGTPDDKEAQKQHALEHRRIRGLSLVSLIVRVVWDHFTRRNIHARTIYLPADFLAELRQSAQESQPEPEPRPEKTDPPFLSDGDLITAWGAQMVISSRAKKTPAVIFNVFDLRSRIKGLFDPAGVYLQNLILPTTVDLPAVGGDTSVGYIARRIRHAIVEQATDKQARRLMRVTRAAIASTGMMPLFGSPNATIIACTNWTKARFREAANFGPAVVPGRSATALPSEADSRLGTCVAFSGTTMGTSDNPRDTFVIYGKDDAGNYWLHAYLRQETWDLIQGVFDGYKKTGCVAVM</sequence>
<evidence type="ECO:0000313" key="2">
    <source>
        <dbReference type="EMBL" id="RLL94313.1"/>
    </source>
</evidence>
<accession>A0A229WYM8</accession>
<feature type="region of interest" description="Disordered" evidence="1">
    <location>
        <begin position="1"/>
        <end position="23"/>
    </location>
</feature>
<organism evidence="2 3">
    <name type="scientific">Aspergillus turcosus</name>
    <dbReference type="NCBI Taxonomy" id="1245748"/>
    <lineage>
        <taxon>Eukaryota</taxon>
        <taxon>Fungi</taxon>
        <taxon>Dikarya</taxon>
        <taxon>Ascomycota</taxon>
        <taxon>Pezizomycotina</taxon>
        <taxon>Eurotiomycetes</taxon>
        <taxon>Eurotiomycetidae</taxon>
        <taxon>Eurotiales</taxon>
        <taxon>Aspergillaceae</taxon>
        <taxon>Aspergillus</taxon>
        <taxon>Aspergillus subgen. Fumigati</taxon>
    </lineage>
</organism>